<dbReference type="RefSeq" id="XP_031872524.1">
    <property type="nucleotide sequence ID" value="XM_032012831.1"/>
</dbReference>
<dbReference type="OrthoDB" id="5358886at2759"/>
<keyword evidence="2" id="KW-1185">Reference proteome</keyword>
<reference evidence="1 2" key="1">
    <citation type="journal article" date="2018" name="IMA Fungus">
        <title>IMA Genome-F 9: Draft genome sequence of Annulohypoxylon stygium, Aspergillus mulundensis, Berkeleyomyces basicola (syn. Thielaviopsis basicola), Ceratocystis smalleyi, two Cercospora beticola strains, Coleophoma cylindrospora, Fusarium fracticaudum, Phialophora cf. hyalina, and Morchella septimelata.</title>
        <authorList>
            <person name="Wingfield B.D."/>
            <person name="Bills G.F."/>
            <person name="Dong Y."/>
            <person name="Huang W."/>
            <person name="Nel W.J."/>
            <person name="Swalarsk-Parry B.S."/>
            <person name="Vaghefi N."/>
            <person name="Wilken P.M."/>
            <person name="An Z."/>
            <person name="de Beer Z.W."/>
            <person name="De Vos L."/>
            <person name="Chen L."/>
            <person name="Duong T.A."/>
            <person name="Gao Y."/>
            <person name="Hammerbacher A."/>
            <person name="Kikkert J.R."/>
            <person name="Li Y."/>
            <person name="Li H."/>
            <person name="Li K."/>
            <person name="Li Q."/>
            <person name="Liu X."/>
            <person name="Ma X."/>
            <person name="Naidoo K."/>
            <person name="Pethybridge S.J."/>
            <person name="Sun J."/>
            <person name="Steenkamp E.T."/>
            <person name="van der Nest M.A."/>
            <person name="van Wyk S."/>
            <person name="Wingfield M.J."/>
            <person name="Xiong C."/>
            <person name="Yue Q."/>
            <person name="Zhang X."/>
        </authorList>
    </citation>
    <scope>NUCLEOTIDE SEQUENCE [LARGE SCALE GENOMIC DNA]</scope>
    <source>
        <strain evidence="1 2">BP 5553</strain>
    </source>
</reference>
<comment type="caution">
    <text evidence="1">The sequence shown here is derived from an EMBL/GenBank/DDBJ whole genome shotgun (WGS) entry which is preliminary data.</text>
</comment>
<dbReference type="Proteomes" id="UP000254866">
    <property type="component" value="Unassembled WGS sequence"/>
</dbReference>
<dbReference type="GeneID" id="43597057"/>
<organism evidence="1 2">
    <name type="scientific">Venustampulla echinocandica</name>
    <dbReference type="NCBI Taxonomy" id="2656787"/>
    <lineage>
        <taxon>Eukaryota</taxon>
        <taxon>Fungi</taxon>
        <taxon>Dikarya</taxon>
        <taxon>Ascomycota</taxon>
        <taxon>Pezizomycotina</taxon>
        <taxon>Leotiomycetes</taxon>
        <taxon>Helotiales</taxon>
        <taxon>Pleuroascaceae</taxon>
        <taxon>Venustampulla</taxon>
    </lineage>
</organism>
<proteinExistence type="predicted"/>
<dbReference type="EMBL" id="NPIC01000002">
    <property type="protein sequence ID" value="RDL39868.1"/>
    <property type="molecule type" value="Genomic_DNA"/>
</dbReference>
<gene>
    <name evidence="1" type="ORF">BP5553_04208</name>
</gene>
<evidence type="ECO:0000313" key="2">
    <source>
        <dbReference type="Proteomes" id="UP000254866"/>
    </source>
</evidence>
<sequence>MSGDNMTVFCWTHGQKFGSDDGDRVWLWTDKDCYVPQYDLEYSGPAEEELNYCGEDSEEKDITREPMRIKYHAECDLNPNVQNPQAVTKYYPAGTDILATCWTNSSETVGILGDTVYVKTTDDCFTGQAMLTHHVDLDDVPNCGPLARREVNRTSTFKGRSLPPVPEPVKLQPRYLINVTVGEDWAKCHELPSLESPVVRAYPWDRHIIIQCTSPYYNGSGTGNFGLTTDFCYVSGDDIWQSIMGDYIYMPRCSNFGVP</sequence>
<name>A0A370TWL8_9HELO</name>
<dbReference type="AlphaFoldDB" id="A0A370TWL8"/>
<protein>
    <submittedName>
        <fullName evidence="1">Uncharacterized protein</fullName>
    </submittedName>
</protein>
<accession>A0A370TWL8</accession>
<evidence type="ECO:0000313" key="1">
    <source>
        <dbReference type="EMBL" id="RDL39868.1"/>
    </source>
</evidence>